<keyword evidence="4" id="KW-1185">Reference proteome</keyword>
<gene>
    <name evidence="3" type="ORF">GKZ89_10385</name>
</gene>
<reference evidence="3 4" key="1">
    <citation type="journal article" date="2017" name="Int. J. Syst. Evol. Microbiol.">
        <title>Bacillus mangrovi sp. nov., isolated from a sediment sample from a mangrove forest.</title>
        <authorList>
            <person name="Gupta V."/>
            <person name="Singh P.K."/>
            <person name="Korpole S."/>
            <person name="Tanuku N.R.S."/>
            <person name="Pinnaka A.K."/>
        </authorList>
    </citation>
    <scope>NUCLEOTIDE SEQUENCE [LARGE SCALE GENOMIC DNA]</scope>
    <source>
        <strain evidence="3 4">KCTC 33872</strain>
    </source>
</reference>
<accession>A0A7X2S6R7</accession>
<dbReference type="Gene3D" id="3.40.710.10">
    <property type="entry name" value="DD-peptidase/beta-lactamase superfamily"/>
    <property type="match status" value="1"/>
</dbReference>
<dbReference type="PANTHER" id="PTHR43283:SF7">
    <property type="entry name" value="BETA-LACTAMASE-RELATED DOMAIN-CONTAINING PROTEIN"/>
    <property type="match status" value="1"/>
</dbReference>
<feature type="signal peptide" evidence="1">
    <location>
        <begin position="1"/>
        <end position="22"/>
    </location>
</feature>
<feature type="domain" description="Beta-lactamase-related" evidence="2">
    <location>
        <begin position="76"/>
        <end position="351"/>
    </location>
</feature>
<protein>
    <submittedName>
        <fullName evidence="3">Serine hydrolase</fullName>
    </submittedName>
</protein>
<dbReference type="OrthoDB" id="9773047at2"/>
<evidence type="ECO:0000313" key="3">
    <source>
        <dbReference type="EMBL" id="MTH53811.1"/>
    </source>
</evidence>
<dbReference type="InterPro" id="IPR012338">
    <property type="entry name" value="Beta-lactam/transpept-like"/>
</dbReference>
<name>A0A7X2S6R7_9BACI</name>
<dbReference type="RefSeq" id="WP_155112332.1">
    <property type="nucleotide sequence ID" value="NZ_WMIB01000008.1"/>
</dbReference>
<proteinExistence type="predicted"/>
<keyword evidence="3" id="KW-0378">Hydrolase</keyword>
<feature type="chain" id="PRO_5039709214" evidence="1">
    <location>
        <begin position="23"/>
        <end position="368"/>
    </location>
</feature>
<sequence>MKKKWLTVIAFFLLAGCTQETAKQTEKEPSVQASEEKAEAYWPTEDWKSIKPERVHMDQKKLDSMFEQIKNEEIPMEGLLVIRDGYIVAEQYGGGFDREKVHPVYSITKSLTSSLTGVAVKQGEIKSVDEKAVTYLDEKRIENVTEQKKALTIKNFLTMTSGLPFPEQTEKGFYQSEQWKTFMEGADPAYYALSLPIQDDQNTWNYSTADSAIASKIIQEAAGMPLAEYAEKHLFSHLGIKDVHWPADRSGTSLGGTGVEMKPRDIAKIGYLYMNNGKWEDQQLLPENWVKESTSPHADTNGNFEGDRYGYSFWLKKVGGYDTYRAMGLYGQYMVVIPELDLIAVQTSSGMDIDPLLEEFVIPAVQDK</sequence>
<dbReference type="PROSITE" id="PS51257">
    <property type="entry name" value="PROKAR_LIPOPROTEIN"/>
    <property type="match status" value="1"/>
</dbReference>
<dbReference type="AlphaFoldDB" id="A0A7X2S6R7"/>
<dbReference type="Pfam" id="PF00144">
    <property type="entry name" value="Beta-lactamase"/>
    <property type="match status" value="1"/>
</dbReference>
<evidence type="ECO:0000259" key="2">
    <source>
        <dbReference type="Pfam" id="PF00144"/>
    </source>
</evidence>
<evidence type="ECO:0000313" key="4">
    <source>
        <dbReference type="Proteomes" id="UP000434639"/>
    </source>
</evidence>
<dbReference type="InterPro" id="IPR001466">
    <property type="entry name" value="Beta-lactam-related"/>
</dbReference>
<dbReference type="SUPFAM" id="SSF56601">
    <property type="entry name" value="beta-lactamase/transpeptidase-like"/>
    <property type="match status" value="1"/>
</dbReference>
<dbReference type="EMBL" id="WMIB01000008">
    <property type="protein sequence ID" value="MTH53811.1"/>
    <property type="molecule type" value="Genomic_DNA"/>
</dbReference>
<dbReference type="PANTHER" id="PTHR43283">
    <property type="entry name" value="BETA-LACTAMASE-RELATED"/>
    <property type="match status" value="1"/>
</dbReference>
<comment type="caution">
    <text evidence="3">The sequence shown here is derived from an EMBL/GenBank/DDBJ whole genome shotgun (WGS) entry which is preliminary data.</text>
</comment>
<organism evidence="3 4">
    <name type="scientific">Metabacillus mangrovi</name>
    <dbReference type="NCBI Taxonomy" id="1491830"/>
    <lineage>
        <taxon>Bacteria</taxon>
        <taxon>Bacillati</taxon>
        <taxon>Bacillota</taxon>
        <taxon>Bacilli</taxon>
        <taxon>Bacillales</taxon>
        <taxon>Bacillaceae</taxon>
        <taxon>Metabacillus</taxon>
    </lineage>
</organism>
<evidence type="ECO:0000256" key="1">
    <source>
        <dbReference type="SAM" id="SignalP"/>
    </source>
</evidence>
<keyword evidence="1" id="KW-0732">Signal</keyword>
<dbReference type="Proteomes" id="UP000434639">
    <property type="component" value="Unassembled WGS sequence"/>
</dbReference>
<dbReference type="InterPro" id="IPR050789">
    <property type="entry name" value="Diverse_Enzym_Activities"/>
</dbReference>
<dbReference type="GO" id="GO:0016787">
    <property type="term" value="F:hydrolase activity"/>
    <property type="evidence" value="ECO:0007669"/>
    <property type="project" value="UniProtKB-KW"/>
</dbReference>